<feature type="compositionally biased region" description="Low complexity" evidence="1">
    <location>
        <begin position="33"/>
        <end position="42"/>
    </location>
</feature>
<reference evidence="2 3" key="1">
    <citation type="journal article" date="2015" name="Front. Microbiol.">
        <title>Genome sequence of the plant growth promoting endophytic yeast Rhodotorula graminis WP1.</title>
        <authorList>
            <person name="Firrincieli A."/>
            <person name="Otillar R."/>
            <person name="Salamov A."/>
            <person name="Schmutz J."/>
            <person name="Khan Z."/>
            <person name="Redman R.S."/>
            <person name="Fleck N.D."/>
            <person name="Lindquist E."/>
            <person name="Grigoriev I.V."/>
            <person name="Doty S.L."/>
        </authorList>
    </citation>
    <scope>NUCLEOTIDE SEQUENCE [LARGE SCALE GENOMIC DNA]</scope>
    <source>
        <strain evidence="2 3">WP1</strain>
    </source>
</reference>
<organism evidence="2 3">
    <name type="scientific">Rhodotorula graminis (strain WP1)</name>
    <dbReference type="NCBI Taxonomy" id="578459"/>
    <lineage>
        <taxon>Eukaryota</taxon>
        <taxon>Fungi</taxon>
        <taxon>Dikarya</taxon>
        <taxon>Basidiomycota</taxon>
        <taxon>Pucciniomycotina</taxon>
        <taxon>Microbotryomycetes</taxon>
        <taxon>Sporidiobolales</taxon>
        <taxon>Sporidiobolaceae</taxon>
        <taxon>Rhodotorula</taxon>
    </lineage>
</organism>
<feature type="compositionally biased region" description="Low complexity" evidence="1">
    <location>
        <begin position="348"/>
        <end position="359"/>
    </location>
</feature>
<feature type="region of interest" description="Disordered" evidence="1">
    <location>
        <begin position="473"/>
        <end position="498"/>
    </location>
</feature>
<name>A0A0P9FBT0_RHOGW</name>
<feature type="region of interest" description="Disordered" evidence="1">
    <location>
        <begin position="404"/>
        <end position="435"/>
    </location>
</feature>
<feature type="compositionally biased region" description="Low complexity" evidence="1">
    <location>
        <begin position="155"/>
        <end position="170"/>
    </location>
</feature>
<feature type="compositionally biased region" description="Low complexity" evidence="1">
    <location>
        <begin position="415"/>
        <end position="435"/>
    </location>
</feature>
<dbReference type="AlphaFoldDB" id="A0A0P9FBT0"/>
<evidence type="ECO:0000313" key="3">
    <source>
        <dbReference type="Proteomes" id="UP000053890"/>
    </source>
</evidence>
<dbReference type="Proteomes" id="UP000053890">
    <property type="component" value="Unassembled WGS sequence"/>
</dbReference>
<evidence type="ECO:0000313" key="2">
    <source>
        <dbReference type="EMBL" id="KPV73081.1"/>
    </source>
</evidence>
<proteinExistence type="predicted"/>
<feature type="region of interest" description="Disordered" evidence="1">
    <location>
        <begin position="244"/>
        <end position="312"/>
    </location>
</feature>
<dbReference type="RefSeq" id="XP_018269130.1">
    <property type="nucleotide sequence ID" value="XM_018417784.1"/>
</dbReference>
<sequence length="597" mass="62152">MLMADTAAATRRSPRQRTARLALDEHDHRPSARTTFSSSPRPASTPTPPLPLARARQGRTQLTKAAHEEQLGAGPAFLPSLLGHLPTTPTFTLDGLTPPSFAYRLPPPDVALSLSPSSSSKRPSSDTSPNPHLSSKKRKVRHAFLRSHLLLAGPAAASSSSSSSSSSSAAESKRPAPAPPRRSSSTARDAPWWPSVSRSHGEGTPSRFAREGAPEACECGSGDGWVAAAAAQLVGRFGALGVSSADAGAEASLRKERRGSGSRSRSRSRGRSRERGGRGGGGGRGGRGRGGAREAAEGQGAPPRALLRPGMPARAASSPAVFGVSGLRTVYEAPLVERREREERERVTQQQQQQQLEGPALKKALLLNLRARMASDGGTSKGAEAGLRFKKWVVWNAWRARANESQPQVVDAGADSTLDSSSSDDSSSDYSHLGWSDDSSSLLGSAASSLDDNDDDDDELLLGDVDLFLLPDDDGLDALPAPPVEYAPPAEQSDGLVDEPTTVAPLSLLLLLPPPPPLAAADDEHDARGDVASSPSPSPAVVPPVARPPLRRTASLPDPPARGGYPGAAAGAGDEDARAPRGTWEVARGATVVACEG</sequence>
<protein>
    <submittedName>
        <fullName evidence="2">Uncharacterized protein</fullName>
    </submittedName>
</protein>
<dbReference type="OMA" id="HSHFRSE"/>
<feature type="compositionally biased region" description="Low complexity" evidence="1">
    <location>
        <begin position="110"/>
        <end position="129"/>
    </location>
</feature>
<dbReference type="OrthoDB" id="2537716at2759"/>
<dbReference type="EMBL" id="KQ474084">
    <property type="protein sequence ID" value="KPV73081.1"/>
    <property type="molecule type" value="Genomic_DNA"/>
</dbReference>
<accession>A0A0P9FBT0</accession>
<keyword evidence="3" id="KW-1185">Reference proteome</keyword>
<feature type="compositionally biased region" description="Pro residues" evidence="1">
    <location>
        <begin position="536"/>
        <end position="547"/>
    </location>
</feature>
<feature type="region of interest" description="Disordered" evidence="1">
    <location>
        <begin position="511"/>
        <end position="583"/>
    </location>
</feature>
<dbReference type="GeneID" id="28978232"/>
<feature type="region of interest" description="Disordered" evidence="1">
    <location>
        <begin position="1"/>
        <end position="139"/>
    </location>
</feature>
<feature type="compositionally biased region" description="Low complexity" evidence="1">
    <location>
        <begin position="561"/>
        <end position="572"/>
    </location>
</feature>
<feature type="compositionally biased region" description="Gly residues" evidence="1">
    <location>
        <begin position="278"/>
        <end position="289"/>
    </location>
</feature>
<feature type="compositionally biased region" description="Low complexity" evidence="1">
    <location>
        <begin position="181"/>
        <end position="191"/>
    </location>
</feature>
<gene>
    <name evidence="2" type="ORF">RHOBADRAFT_55310</name>
</gene>
<feature type="region of interest" description="Disordered" evidence="1">
    <location>
        <begin position="155"/>
        <end position="220"/>
    </location>
</feature>
<evidence type="ECO:0000256" key="1">
    <source>
        <dbReference type="SAM" id="MobiDB-lite"/>
    </source>
</evidence>
<feature type="region of interest" description="Disordered" evidence="1">
    <location>
        <begin position="339"/>
        <end position="359"/>
    </location>
</feature>